<dbReference type="PANTHER" id="PTHR11439">
    <property type="entry name" value="GAG-POL-RELATED RETROTRANSPOSON"/>
    <property type="match status" value="1"/>
</dbReference>
<dbReference type="PANTHER" id="PTHR11439:SF463">
    <property type="entry name" value="REVERSE TRANSCRIPTASE TY1_COPIA-TYPE DOMAIN-CONTAINING PROTEIN"/>
    <property type="match status" value="1"/>
</dbReference>
<dbReference type="InterPro" id="IPR036397">
    <property type="entry name" value="RNaseH_sf"/>
</dbReference>
<dbReference type="InterPro" id="IPR012337">
    <property type="entry name" value="RNaseH-like_sf"/>
</dbReference>
<feature type="region of interest" description="Disordered" evidence="1">
    <location>
        <begin position="436"/>
        <end position="480"/>
    </location>
</feature>
<evidence type="ECO:0000256" key="1">
    <source>
        <dbReference type="SAM" id="MobiDB-lite"/>
    </source>
</evidence>
<proteinExistence type="predicted"/>
<name>A0A7S2E0K0_9EUKA</name>
<dbReference type="SUPFAM" id="SSF53098">
    <property type="entry name" value="Ribonuclease H-like"/>
    <property type="match status" value="1"/>
</dbReference>
<sequence>MQGKNATDDDRFMSWTKRCCGLSPEAVSHLQENSVGCDAPNKVPSQYKDLKWWPSAIAGKMRAPSHPAREHPEITAFRQVVAMDFLEFTINGKKMHVHAFIDYHSTHAFAVVVKSRSTAHQNVMQYLNSTEEYVQGSTVMRMQHDRAKEYLSNRMKGVTVYSQVVQYATVPYQHTQQAKIERFNQTIQRMVIVSMHDSNLPMVYVVYVIEFCVRVYNLVPVRSLEWKSRTEVAFGFKPDFSNIFRIGCLCRVLKPLEKRTHKFDTHAQDCVYLGPCPLGGGARYLPLDTRRVLVRRDVVVYGDVMPLRKSATHNVCVQSSRADQQDVASDIAWWEPDGATMGGEELAANATPQTARMQQNIAAESSSPVPINTMHSQASDADRHEQFTPSPGGTATRAYSPFSPQRITPQVRNMWGEGRCSNTQCTLPPNHPGDCNNTTGFHPHVPEVPSVPPSGATRGARQGKQAQGMPTVTEQEGEDMPGDEEVIVDAQMVHVLHTAYTAPVKTHLSEDPCGSPTPSMEYGTCIDALTASVEMSELIPQTHGGGSGVFDMTLPEPTTIAEAQASPNWDVPNGYKTAVEKEAGSWIHHEVLRNATEAPPPNIDVVNLRTMFSVKKDKKGHFKKAKLRIIVLCHKHVAERGQHFFENFSQTVRWPNLRAICAQACLEGFTVAEQWDTSTAFLYEKLEPGARVLVRVPLELQDRFGVGGYAWVDKAAYGVPGAPRGFYKFAKALLTNKDKGKCNCTCSEQDESVFVRRRGDKFVFIAIWVDDFIVLSNCEKLCSEVREGYFGTVTGECGSLDYCLGVNFIVSRQDQSIQLTSETTIDSIVQRFGTPIRSVSTPAVEASADLMHEPLPEVNSPLWQRLRPRAERYRSQVPAMLYANTTTRPDISWIIGVCCRCLDNPSERHLDAADYCMAYLYATKEMGVKYGGVRMQSTKFTDLQVTYSPLKDQLESLSDSDWSTGKSVSGFVLLLALGAIMWASKKQAVTSLSSAEAEYYAASACGAVNAGEICRDVAESF</sequence>
<feature type="region of interest" description="Disordered" evidence="1">
    <location>
        <begin position="359"/>
        <end position="404"/>
    </location>
</feature>
<dbReference type="EMBL" id="HBGU01039788">
    <property type="protein sequence ID" value="CAD9467862.1"/>
    <property type="molecule type" value="Transcribed_RNA"/>
</dbReference>
<feature type="compositionally biased region" description="Polar residues" evidence="1">
    <location>
        <begin position="464"/>
        <end position="474"/>
    </location>
</feature>
<feature type="compositionally biased region" description="Polar residues" evidence="1">
    <location>
        <begin position="359"/>
        <end position="379"/>
    </location>
</feature>
<feature type="domain" description="Integrase catalytic" evidence="2">
    <location>
        <begin position="68"/>
        <end position="237"/>
    </location>
</feature>
<dbReference type="AlphaFoldDB" id="A0A7S2E0K0"/>
<dbReference type="GO" id="GO:0003676">
    <property type="term" value="F:nucleic acid binding"/>
    <property type="evidence" value="ECO:0007669"/>
    <property type="project" value="InterPro"/>
</dbReference>
<evidence type="ECO:0000259" key="2">
    <source>
        <dbReference type="PROSITE" id="PS50994"/>
    </source>
</evidence>
<protein>
    <recommendedName>
        <fullName evidence="2">Integrase catalytic domain-containing protein</fullName>
    </recommendedName>
</protein>
<dbReference type="GO" id="GO:0015074">
    <property type="term" value="P:DNA integration"/>
    <property type="evidence" value="ECO:0007669"/>
    <property type="project" value="InterPro"/>
</dbReference>
<dbReference type="InterPro" id="IPR001584">
    <property type="entry name" value="Integrase_cat-core"/>
</dbReference>
<reference evidence="3" key="1">
    <citation type="submission" date="2021-01" db="EMBL/GenBank/DDBJ databases">
        <authorList>
            <person name="Corre E."/>
            <person name="Pelletier E."/>
            <person name="Niang G."/>
            <person name="Scheremetjew M."/>
            <person name="Finn R."/>
            <person name="Kale V."/>
            <person name="Holt S."/>
            <person name="Cochrane G."/>
            <person name="Meng A."/>
            <person name="Brown T."/>
            <person name="Cohen L."/>
        </authorList>
    </citation>
    <scope>NUCLEOTIDE SEQUENCE</scope>
    <source>
        <strain evidence="3">UTEX LB 985</strain>
    </source>
</reference>
<dbReference type="PROSITE" id="PS50994">
    <property type="entry name" value="INTEGRASE"/>
    <property type="match status" value="1"/>
</dbReference>
<organism evidence="3">
    <name type="scientific">Haptolina brevifila</name>
    <dbReference type="NCBI Taxonomy" id="156173"/>
    <lineage>
        <taxon>Eukaryota</taxon>
        <taxon>Haptista</taxon>
        <taxon>Haptophyta</taxon>
        <taxon>Prymnesiophyceae</taxon>
        <taxon>Prymnesiales</taxon>
        <taxon>Prymnesiaceae</taxon>
        <taxon>Haptolina</taxon>
    </lineage>
</organism>
<gene>
    <name evidence="3" type="ORF">CBRE1094_LOCUS21699</name>
</gene>
<dbReference type="InterPro" id="IPR013103">
    <property type="entry name" value="RVT_2"/>
</dbReference>
<dbReference type="Gene3D" id="3.30.420.10">
    <property type="entry name" value="Ribonuclease H-like superfamily/Ribonuclease H"/>
    <property type="match status" value="1"/>
</dbReference>
<accession>A0A7S2E0K0</accession>
<dbReference type="Pfam" id="PF07727">
    <property type="entry name" value="RVT_2"/>
    <property type="match status" value="1"/>
</dbReference>
<evidence type="ECO:0000313" key="3">
    <source>
        <dbReference type="EMBL" id="CAD9467862.1"/>
    </source>
</evidence>